<evidence type="ECO:0000313" key="5">
    <source>
        <dbReference type="EMBL" id="AHG90685.1"/>
    </source>
</evidence>
<protein>
    <submittedName>
        <fullName evidence="5">Segregation and condensation protein B</fullName>
    </submittedName>
</protein>
<dbReference type="InterPro" id="IPR005234">
    <property type="entry name" value="ScpB_csome_segregation"/>
</dbReference>
<keyword evidence="6" id="KW-1185">Reference proteome</keyword>
<name>W0RK52_9BACT</name>
<dbReference type="FunCoup" id="W0RK52">
    <property type="interactions" value="355"/>
</dbReference>
<organism evidence="5 6">
    <name type="scientific">Gemmatirosa kalamazoonensis</name>
    <dbReference type="NCBI Taxonomy" id="861299"/>
    <lineage>
        <taxon>Bacteria</taxon>
        <taxon>Pseudomonadati</taxon>
        <taxon>Gemmatimonadota</taxon>
        <taxon>Gemmatimonadia</taxon>
        <taxon>Gemmatimonadales</taxon>
        <taxon>Gemmatimonadaceae</taxon>
        <taxon>Gemmatirosa</taxon>
    </lineage>
</organism>
<dbReference type="InParanoid" id="W0RK52"/>
<dbReference type="PIRSF" id="PIRSF019345">
    <property type="entry name" value="ScpB"/>
    <property type="match status" value="1"/>
</dbReference>
<sequence length="182" mass="20009">MTSLAKLLEAALFASTRPVPYDELRALDASADDGALEAALEELRQHYDDPDDGHAFELVEQGGGWQLLTRPEFTEAIERAQLAQRPQRLSAASLETLAIIAYRQPIGRAEIEEIRGVSVGGVLKMLLERGLVDVVGRSEGLGRPLLYGTTPLFLEQFALRHLDELPRADELAVALRTEPKPV</sequence>
<keyword evidence="1" id="KW-0963">Cytoplasm</keyword>
<evidence type="ECO:0000256" key="4">
    <source>
        <dbReference type="ARBA" id="ARBA00023306"/>
    </source>
</evidence>
<dbReference type="eggNOG" id="COG1386">
    <property type="taxonomic scope" value="Bacteria"/>
</dbReference>
<reference evidence="5 6" key="1">
    <citation type="journal article" date="2014" name="Genome Announc.">
        <title>Genome Sequence and Methylome of Soil Bacterium Gemmatirosa kalamazoonensis KBS708T, a Member of the Rarely Cultivated Gemmatimonadetes Phylum.</title>
        <authorList>
            <person name="Debruyn J.M."/>
            <person name="Radosevich M."/>
            <person name="Wommack K.E."/>
            <person name="Polson S.W."/>
            <person name="Hauser L.J."/>
            <person name="Fawaz M.N."/>
            <person name="Korlach J."/>
            <person name="Tsai Y.C."/>
        </authorList>
    </citation>
    <scope>NUCLEOTIDE SEQUENCE [LARGE SCALE GENOMIC DNA]</scope>
    <source>
        <strain evidence="5 6">KBS708</strain>
    </source>
</reference>
<dbReference type="GO" id="GO:0051301">
    <property type="term" value="P:cell division"/>
    <property type="evidence" value="ECO:0007669"/>
    <property type="project" value="UniProtKB-KW"/>
</dbReference>
<dbReference type="HOGENOM" id="CLU_045647_5_2_0"/>
<gene>
    <name evidence="5" type="ORF">J421_3148</name>
</gene>
<dbReference type="InterPro" id="IPR036388">
    <property type="entry name" value="WH-like_DNA-bd_sf"/>
</dbReference>
<dbReference type="SUPFAM" id="SSF46785">
    <property type="entry name" value="Winged helix' DNA-binding domain"/>
    <property type="match status" value="2"/>
</dbReference>
<dbReference type="RefSeq" id="WP_025412149.1">
    <property type="nucleotide sequence ID" value="NZ_CP007128.1"/>
</dbReference>
<evidence type="ECO:0000256" key="1">
    <source>
        <dbReference type="ARBA" id="ARBA00022490"/>
    </source>
</evidence>
<keyword evidence="3" id="KW-0159">Chromosome partition</keyword>
<dbReference type="PANTHER" id="PTHR34298">
    <property type="entry name" value="SEGREGATION AND CONDENSATION PROTEIN B"/>
    <property type="match status" value="1"/>
</dbReference>
<dbReference type="InterPro" id="IPR036390">
    <property type="entry name" value="WH_DNA-bd_sf"/>
</dbReference>
<evidence type="ECO:0000256" key="3">
    <source>
        <dbReference type="ARBA" id="ARBA00022829"/>
    </source>
</evidence>
<proteinExistence type="predicted"/>
<dbReference type="KEGG" id="gba:J421_3148"/>
<dbReference type="AlphaFoldDB" id="W0RK52"/>
<keyword evidence="4" id="KW-0131">Cell cycle</keyword>
<dbReference type="PANTHER" id="PTHR34298:SF2">
    <property type="entry name" value="SEGREGATION AND CONDENSATION PROTEIN B"/>
    <property type="match status" value="1"/>
</dbReference>
<dbReference type="Gene3D" id="1.10.10.10">
    <property type="entry name" value="Winged helix-like DNA-binding domain superfamily/Winged helix DNA-binding domain"/>
    <property type="match status" value="2"/>
</dbReference>
<dbReference type="Proteomes" id="UP000019151">
    <property type="component" value="Chromosome"/>
</dbReference>
<dbReference type="EMBL" id="CP007128">
    <property type="protein sequence ID" value="AHG90685.1"/>
    <property type="molecule type" value="Genomic_DNA"/>
</dbReference>
<evidence type="ECO:0000256" key="2">
    <source>
        <dbReference type="ARBA" id="ARBA00022618"/>
    </source>
</evidence>
<dbReference type="GO" id="GO:0051304">
    <property type="term" value="P:chromosome separation"/>
    <property type="evidence" value="ECO:0007669"/>
    <property type="project" value="InterPro"/>
</dbReference>
<accession>W0RK52</accession>
<dbReference type="Pfam" id="PF04079">
    <property type="entry name" value="SMC_ScpB"/>
    <property type="match status" value="1"/>
</dbReference>
<dbReference type="STRING" id="861299.J421_3148"/>
<keyword evidence="2" id="KW-0132">Cell division</keyword>
<dbReference type="PATRIC" id="fig|861299.3.peg.3199"/>
<evidence type="ECO:0000313" key="6">
    <source>
        <dbReference type="Proteomes" id="UP000019151"/>
    </source>
</evidence>
<dbReference type="NCBIfam" id="TIGR00281">
    <property type="entry name" value="SMC-Scp complex subunit ScpB"/>
    <property type="match status" value="1"/>
</dbReference>